<organism evidence="2 3">
    <name type="scientific">Hydrogenovibrio crunogenus</name>
    <dbReference type="NCBI Taxonomy" id="39765"/>
    <lineage>
        <taxon>Bacteria</taxon>
        <taxon>Pseudomonadati</taxon>
        <taxon>Pseudomonadota</taxon>
        <taxon>Gammaproteobacteria</taxon>
        <taxon>Thiotrichales</taxon>
        <taxon>Piscirickettsiaceae</taxon>
        <taxon>Hydrogenovibrio</taxon>
    </lineage>
</organism>
<sequence length="213" mass="23447">MQVVSVNVGQIQSYPWRGGTRSAIHKTPVDSAVLVTENGLEDDHQADLKNHGGEDKAVLIIPTANYVLHGVSQHAFGFLGENISLSGVDETQVKVGDRFQIDDVILEVTQPRSPCWKLGEINHSQSFVQKYSESGRVGFYCRVLNSGNIQASMPVRHLSAGRGANIQALFLAKLKASTLEAHNILQEALENPALSDAWSQAIRRRLTRRSKDH</sequence>
<dbReference type="Pfam" id="PF03473">
    <property type="entry name" value="MOSC"/>
    <property type="match status" value="1"/>
</dbReference>
<dbReference type="GO" id="GO:0003824">
    <property type="term" value="F:catalytic activity"/>
    <property type="evidence" value="ECO:0007669"/>
    <property type="project" value="InterPro"/>
</dbReference>
<dbReference type="AlphaFoldDB" id="A0A4P7NXC9"/>
<dbReference type="SUPFAM" id="SSF50800">
    <property type="entry name" value="PK beta-barrel domain-like"/>
    <property type="match status" value="1"/>
</dbReference>
<dbReference type="Gene3D" id="2.40.33.20">
    <property type="entry name" value="PK beta-barrel domain-like"/>
    <property type="match status" value="1"/>
</dbReference>
<reference evidence="2 3" key="1">
    <citation type="submission" date="2018-08" db="EMBL/GenBank/DDBJ databases">
        <title>Horizontal acquisition of hydrogen conversion ability and other habitat adaptations in Hydrogenovibrio crunogenus strains.</title>
        <authorList>
            <person name="Gonnella G."/>
            <person name="Adam N."/>
            <person name="Perner M."/>
        </authorList>
    </citation>
    <scope>NUCLEOTIDE SEQUENCE [LARGE SCALE GENOMIC DNA]</scope>
    <source>
        <strain evidence="2 3">SP-41</strain>
    </source>
</reference>
<dbReference type="InterPro" id="IPR005302">
    <property type="entry name" value="MoCF_Sase_C"/>
</dbReference>
<dbReference type="GO" id="GO:0030170">
    <property type="term" value="F:pyridoxal phosphate binding"/>
    <property type="evidence" value="ECO:0007669"/>
    <property type="project" value="InterPro"/>
</dbReference>
<keyword evidence="3" id="KW-1185">Reference proteome</keyword>
<protein>
    <submittedName>
        <fullName evidence="2">Sulfurase</fullName>
    </submittedName>
</protein>
<dbReference type="InterPro" id="IPR052353">
    <property type="entry name" value="Benzoxazolinone_Detox_Enz"/>
</dbReference>
<dbReference type="InterPro" id="IPR011037">
    <property type="entry name" value="Pyrv_Knase-like_insert_dom_sf"/>
</dbReference>
<dbReference type="RefSeq" id="WP_135794903.1">
    <property type="nucleotide sequence ID" value="NZ_CP032096.1"/>
</dbReference>
<feature type="domain" description="MOSC" evidence="1">
    <location>
        <begin position="27"/>
        <end position="158"/>
    </location>
</feature>
<proteinExistence type="predicted"/>
<evidence type="ECO:0000313" key="3">
    <source>
        <dbReference type="Proteomes" id="UP000296201"/>
    </source>
</evidence>
<dbReference type="PROSITE" id="PS51340">
    <property type="entry name" value="MOSC"/>
    <property type="match status" value="1"/>
</dbReference>
<dbReference type="EMBL" id="CP032096">
    <property type="protein sequence ID" value="QBZ82149.1"/>
    <property type="molecule type" value="Genomic_DNA"/>
</dbReference>
<gene>
    <name evidence="2" type="ORF">GHNINEIG_00173</name>
</gene>
<dbReference type="GO" id="GO:0030151">
    <property type="term" value="F:molybdenum ion binding"/>
    <property type="evidence" value="ECO:0007669"/>
    <property type="project" value="InterPro"/>
</dbReference>
<dbReference type="PANTHER" id="PTHR30212">
    <property type="entry name" value="PROTEIN YIIM"/>
    <property type="match status" value="1"/>
</dbReference>
<accession>A0A4P7NXC9</accession>
<dbReference type="PANTHER" id="PTHR30212:SF2">
    <property type="entry name" value="PROTEIN YIIM"/>
    <property type="match status" value="1"/>
</dbReference>
<evidence type="ECO:0000259" key="1">
    <source>
        <dbReference type="PROSITE" id="PS51340"/>
    </source>
</evidence>
<name>A0A4P7NXC9_9GAMM</name>
<evidence type="ECO:0000313" key="2">
    <source>
        <dbReference type="EMBL" id="QBZ82149.1"/>
    </source>
</evidence>
<dbReference type="Proteomes" id="UP000296201">
    <property type="component" value="Chromosome"/>
</dbReference>
<dbReference type="OrthoDB" id="9786134at2"/>